<protein>
    <submittedName>
        <fullName evidence="1">Uncharacterized protein</fullName>
    </submittedName>
</protein>
<evidence type="ECO:0000313" key="1">
    <source>
        <dbReference type="EMBL" id="VDC74949.1"/>
    </source>
</evidence>
<sequence length="37" mass="4259">MRRFLKVTLSLVLIRGPFLLSLFTVLVLRSPSTRPKC</sequence>
<dbReference type="EMBL" id="LR031571">
    <property type="protein sequence ID" value="VDC74949.1"/>
    <property type="molecule type" value="Genomic_DNA"/>
</dbReference>
<organism evidence="1">
    <name type="scientific">Brassica campestris</name>
    <name type="common">Field mustard</name>
    <dbReference type="NCBI Taxonomy" id="3711"/>
    <lineage>
        <taxon>Eukaryota</taxon>
        <taxon>Viridiplantae</taxon>
        <taxon>Streptophyta</taxon>
        <taxon>Embryophyta</taxon>
        <taxon>Tracheophyta</taxon>
        <taxon>Spermatophyta</taxon>
        <taxon>Magnoliopsida</taxon>
        <taxon>eudicotyledons</taxon>
        <taxon>Gunneridae</taxon>
        <taxon>Pentapetalae</taxon>
        <taxon>rosids</taxon>
        <taxon>malvids</taxon>
        <taxon>Brassicales</taxon>
        <taxon>Brassicaceae</taxon>
        <taxon>Brassiceae</taxon>
        <taxon>Brassica</taxon>
    </lineage>
</organism>
<gene>
    <name evidence="1" type="ORF">BRAA01T01451Z</name>
</gene>
<reference evidence="1" key="1">
    <citation type="submission" date="2018-11" db="EMBL/GenBank/DDBJ databases">
        <authorList>
            <consortium name="Genoscope - CEA"/>
            <person name="William W."/>
        </authorList>
    </citation>
    <scope>NUCLEOTIDE SEQUENCE</scope>
</reference>
<dbReference type="AlphaFoldDB" id="A0A3P5Z826"/>
<name>A0A3P5Z826_BRACM</name>
<proteinExistence type="predicted"/>
<accession>A0A3P5Z826</accession>